<reference evidence="3" key="2">
    <citation type="submission" date="2022-01" db="EMBL/GenBank/DDBJ databases">
        <authorList>
            <person name="Yamashiro T."/>
            <person name="Shiraishi A."/>
            <person name="Satake H."/>
            <person name="Nakayama K."/>
        </authorList>
    </citation>
    <scope>NUCLEOTIDE SEQUENCE</scope>
</reference>
<keyword evidence="1" id="KW-0863">Zinc-finger</keyword>
<keyword evidence="3" id="KW-0548">Nucleotidyltransferase</keyword>
<sequence length="661" mass="74184">MVRSQPPLPVSIKIRITEYAAAPIPPSPPPSPLSPLSPPLPKIPSPPLLLPSYTHSDIIPKADMPLQKRARFTAPSHMFEIGEEVNDSVADMATRHRQDSEDFYTRHQDAQDDRALLRARVSTLARERRYYHHMTCVADALADYEVNRGSRNEHDNHDSGSGRRRPVHTARVCTYKDFLNCQPLNFKGTEGVVGLTQWFEKMEYVFHISSCTVKNQVKYATCTLHGNALTWSEIKKLEIEIWNLKVKGTDVVENYVSGLPDMIQGNVMSARPKTLQEAIELENDLMHQKVRTFAKRAYTAGPGENKEYGGTSPLCTKCNYHHNGSCIAKCTNCRRIGHLAHDCRSPAAANNQRAPKNKNRGNQVGICEARGKAYVLGGGKPNLYLNVVTGTLLLNNHYASILFDTGADRSFVSTAFSSLIDIIPTALNNYYDLSKYHDVIVYDENIVRVPFGNETLIIRGNESNHGSESRLNIISCNKTQKYLLKGCHVFLAQITEKKAKEKSEEKRLKDVPVVQDIPKVFPEDWAGVPPTRQVEFQIDLVPGVAPVARAPYRLAPSEMKELSDQLQELSDKGFIRPSPHLEELWFCLSRRRMDRSGCVSTTKILLLENMFVLPLSSEKEVSTASIVQEAVYTAGYIRYQTTHSFGSQIEQDASFKGKLSD</sequence>
<evidence type="ECO:0000259" key="2">
    <source>
        <dbReference type="PROSITE" id="PS50158"/>
    </source>
</evidence>
<reference evidence="3" key="1">
    <citation type="journal article" date="2022" name="Int. J. Mol. Sci.">
        <title>Draft Genome of Tanacetum Coccineum: Genomic Comparison of Closely Related Tanacetum-Family Plants.</title>
        <authorList>
            <person name="Yamashiro T."/>
            <person name="Shiraishi A."/>
            <person name="Nakayama K."/>
            <person name="Satake H."/>
        </authorList>
    </citation>
    <scope>NUCLEOTIDE SEQUENCE</scope>
</reference>
<keyword evidence="3" id="KW-0808">Transferase</keyword>
<comment type="caution">
    <text evidence="3">The sequence shown here is derived from an EMBL/GenBank/DDBJ whole genome shotgun (WGS) entry which is preliminary data.</text>
</comment>
<dbReference type="PROSITE" id="PS00141">
    <property type="entry name" value="ASP_PROTEASE"/>
    <property type="match status" value="1"/>
</dbReference>
<dbReference type="Gene3D" id="3.10.10.10">
    <property type="entry name" value="HIV Type 1 Reverse Transcriptase, subunit A, domain 1"/>
    <property type="match status" value="1"/>
</dbReference>
<name>A0ABQ4XUV4_9ASTR</name>
<keyword evidence="1" id="KW-0479">Metal-binding</keyword>
<evidence type="ECO:0000313" key="4">
    <source>
        <dbReference type="Proteomes" id="UP001151760"/>
    </source>
</evidence>
<feature type="domain" description="CCHC-type" evidence="2">
    <location>
        <begin position="329"/>
        <end position="345"/>
    </location>
</feature>
<gene>
    <name evidence="3" type="ORF">Tco_0683170</name>
</gene>
<accession>A0ABQ4XUV4</accession>
<evidence type="ECO:0000313" key="3">
    <source>
        <dbReference type="EMBL" id="GJS68605.1"/>
    </source>
</evidence>
<dbReference type="PANTHER" id="PTHR15503:SF45">
    <property type="entry name" value="RNA-DIRECTED DNA POLYMERASE HOMOLOG"/>
    <property type="match status" value="1"/>
</dbReference>
<dbReference type="InterPro" id="IPR043502">
    <property type="entry name" value="DNA/RNA_pol_sf"/>
</dbReference>
<evidence type="ECO:0000256" key="1">
    <source>
        <dbReference type="PROSITE-ProRule" id="PRU00047"/>
    </source>
</evidence>
<dbReference type="PROSITE" id="PS50158">
    <property type="entry name" value="ZF_CCHC"/>
    <property type="match status" value="1"/>
</dbReference>
<protein>
    <submittedName>
        <fullName evidence="3">Reverse transcriptase domain-containing protein</fullName>
    </submittedName>
</protein>
<dbReference type="PANTHER" id="PTHR15503">
    <property type="entry name" value="LDOC1 RELATED"/>
    <property type="match status" value="1"/>
</dbReference>
<organism evidence="3 4">
    <name type="scientific">Tanacetum coccineum</name>
    <dbReference type="NCBI Taxonomy" id="301880"/>
    <lineage>
        <taxon>Eukaryota</taxon>
        <taxon>Viridiplantae</taxon>
        <taxon>Streptophyta</taxon>
        <taxon>Embryophyta</taxon>
        <taxon>Tracheophyta</taxon>
        <taxon>Spermatophyta</taxon>
        <taxon>Magnoliopsida</taxon>
        <taxon>eudicotyledons</taxon>
        <taxon>Gunneridae</taxon>
        <taxon>Pentapetalae</taxon>
        <taxon>asterids</taxon>
        <taxon>campanulids</taxon>
        <taxon>Asterales</taxon>
        <taxon>Asteraceae</taxon>
        <taxon>Asteroideae</taxon>
        <taxon>Anthemideae</taxon>
        <taxon>Anthemidinae</taxon>
        <taxon>Tanacetum</taxon>
    </lineage>
</organism>
<dbReference type="InterPro" id="IPR001969">
    <property type="entry name" value="Aspartic_peptidase_AS"/>
</dbReference>
<dbReference type="Proteomes" id="UP001151760">
    <property type="component" value="Unassembled WGS sequence"/>
</dbReference>
<dbReference type="Pfam" id="PF08284">
    <property type="entry name" value="RVP_2"/>
    <property type="match status" value="1"/>
</dbReference>
<dbReference type="SUPFAM" id="SSF56672">
    <property type="entry name" value="DNA/RNA polymerases"/>
    <property type="match status" value="1"/>
</dbReference>
<dbReference type="InterPro" id="IPR001878">
    <property type="entry name" value="Znf_CCHC"/>
</dbReference>
<keyword evidence="3" id="KW-0695">RNA-directed DNA polymerase</keyword>
<keyword evidence="4" id="KW-1185">Reference proteome</keyword>
<dbReference type="InterPro" id="IPR032567">
    <property type="entry name" value="RTL1-rel"/>
</dbReference>
<dbReference type="EMBL" id="BQNB010009803">
    <property type="protein sequence ID" value="GJS68605.1"/>
    <property type="molecule type" value="Genomic_DNA"/>
</dbReference>
<keyword evidence="1" id="KW-0862">Zinc</keyword>
<dbReference type="GO" id="GO:0003964">
    <property type="term" value="F:RNA-directed DNA polymerase activity"/>
    <property type="evidence" value="ECO:0007669"/>
    <property type="project" value="UniProtKB-KW"/>
</dbReference>
<proteinExistence type="predicted"/>